<sequence length="147" mass="16416">MRAITAFVQDTIEMLATSITEWRQRKASSAPIVGCLSVLQHAVSLVVMLTNASPRAYPSEEDWDDERRWTSTDPRIMALQELVWNTVFHQLHPMCMAPNTAIASRTVSITMLMLELFRSPPHVAAAPKGDHADGMKRNNTDGTNPIE</sequence>
<gene>
    <name evidence="2" type="ORF">BSAL_17125</name>
</gene>
<feature type="non-terminal residue" evidence="2">
    <location>
        <position position="147"/>
    </location>
</feature>
<feature type="compositionally biased region" description="Basic and acidic residues" evidence="1">
    <location>
        <begin position="128"/>
        <end position="139"/>
    </location>
</feature>
<accession>A0A0S4JF56</accession>
<dbReference type="EMBL" id="CYKH01001671">
    <property type="protein sequence ID" value="CUG88755.1"/>
    <property type="molecule type" value="Genomic_DNA"/>
</dbReference>
<feature type="region of interest" description="Disordered" evidence="1">
    <location>
        <begin position="124"/>
        <end position="147"/>
    </location>
</feature>
<evidence type="ECO:0000256" key="1">
    <source>
        <dbReference type="SAM" id="MobiDB-lite"/>
    </source>
</evidence>
<reference evidence="3" key="1">
    <citation type="submission" date="2015-09" db="EMBL/GenBank/DDBJ databases">
        <authorList>
            <consortium name="Pathogen Informatics"/>
        </authorList>
    </citation>
    <scope>NUCLEOTIDE SEQUENCE [LARGE SCALE GENOMIC DNA]</scope>
    <source>
        <strain evidence="3">Lake Konstanz</strain>
    </source>
</reference>
<organism evidence="2 3">
    <name type="scientific">Bodo saltans</name>
    <name type="common">Flagellated protozoan</name>
    <dbReference type="NCBI Taxonomy" id="75058"/>
    <lineage>
        <taxon>Eukaryota</taxon>
        <taxon>Discoba</taxon>
        <taxon>Euglenozoa</taxon>
        <taxon>Kinetoplastea</taxon>
        <taxon>Metakinetoplastina</taxon>
        <taxon>Eubodonida</taxon>
        <taxon>Bodonidae</taxon>
        <taxon>Bodo</taxon>
    </lineage>
</organism>
<protein>
    <submittedName>
        <fullName evidence="2">Uncharacterized protein</fullName>
    </submittedName>
</protein>
<name>A0A0S4JF56_BODSA</name>
<proteinExistence type="predicted"/>
<evidence type="ECO:0000313" key="2">
    <source>
        <dbReference type="EMBL" id="CUG88755.1"/>
    </source>
</evidence>
<evidence type="ECO:0000313" key="3">
    <source>
        <dbReference type="Proteomes" id="UP000051952"/>
    </source>
</evidence>
<keyword evidence="3" id="KW-1185">Reference proteome</keyword>
<dbReference type="AlphaFoldDB" id="A0A0S4JF56"/>
<dbReference type="VEuPathDB" id="TriTrypDB:BSAL_17125"/>
<dbReference type="Proteomes" id="UP000051952">
    <property type="component" value="Unassembled WGS sequence"/>
</dbReference>